<keyword evidence="5" id="KW-1185">Reference proteome</keyword>
<evidence type="ECO:0000256" key="1">
    <source>
        <dbReference type="SAM" id="MobiDB-lite"/>
    </source>
</evidence>
<evidence type="ECO:0000313" key="5">
    <source>
        <dbReference type="Proteomes" id="UP000184203"/>
    </source>
</evidence>
<dbReference type="EMBL" id="AEMG01000030">
    <property type="protein sequence ID" value="EFW89893.1"/>
    <property type="molecule type" value="Genomic_DNA"/>
</dbReference>
<reference evidence="3" key="2">
    <citation type="submission" date="2016-11" db="EMBL/GenBank/DDBJ databases">
        <authorList>
            <person name="Jaros S."/>
            <person name="Januszkiewicz K."/>
            <person name="Wedrychowicz H."/>
        </authorList>
    </citation>
    <scope>NUCLEOTIDE SEQUENCE [LARGE SCALE GENOMIC DNA]</scope>
    <source>
        <strain evidence="3">DX253</strain>
    </source>
</reference>
<reference evidence="5" key="3">
    <citation type="submission" date="2016-11" db="EMBL/GenBank/DDBJ databases">
        <authorList>
            <person name="Varghese N."/>
            <person name="Submissions S."/>
        </authorList>
    </citation>
    <scope>NUCLEOTIDE SEQUENCE [LARGE SCALE GENOMIC DNA]</scope>
    <source>
        <strain evidence="5">DX253</strain>
    </source>
</reference>
<feature type="compositionally biased region" description="Polar residues" evidence="1">
    <location>
        <begin position="59"/>
        <end position="73"/>
    </location>
</feature>
<protein>
    <submittedName>
        <fullName evidence="2">Uncharacterized protein</fullName>
    </submittedName>
</protein>
<reference evidence="2 4" key="1">
    <citation type="journal article" date="2014" name="ISME J.">
        <title>Trehalose/2-sulfotrehalose biosynthesis and glycine-betaine uptake are widely spread mechanisms for osmoadaptation in the Halobacteriales.</title>
        <authorList>
            <person name="Youssef N.H."/>
            <person name="Savage-Ashlock K.N."/>
            <person name="McCully A.L."/>
            <person name="Luedtke B."/>
            <person name="Shaw E.I."/>
            <person name="Hoff W.D."/>
            <person name="Elshahed M.S."/>
        </authorList>
    </citation>
    <scope>NUCLEOTIDE SEQUENCE [LARGE SCALE GENOMIC DNA]</scope>
    <source>
        <strain evidence="2 4">DX253</strain>
    </source>
</reference>
<feature type="region of interest" description="Disordered" evidence="1">
    <location>
        <begin position="20"/>
        <end position="73"/>
    </location>
</feature>
<dbReference type="AlphaFoldDB" id="E7QZZ9"/>
<evidence type="ECO:0000313" key="2">
    <source>
        <dbReference type="EMBL" id="EFW89893.1"/>
    </source>
</evidence>
<dbReference type="EMBL" id="FRAN01000002">
    <property type="protein sequence ID" value="SHK57351.1"/>
    <property type="molecule type" value="Genomic_DNA"/>
</dbReference>
<dbReference type="PATRIC" id="fig|797209.4.peg.4311"/>
<dbReference type="eggNOG" id="arCOG07538">
    <property type="taxonomic scope" value="Archaea"/>
</dbReference>
<evidence type="ECO:0000313" key="3">
    <source>
        <dbReference type="EMBL" id="SHK57351.1"/>
    </source>
</evidence>
<organism evidence="2 4">
    <name type="scientific">Haladaptatus paucihalophilus DX253</name>
    <dbReference type="NCBI Taxonomy" id="797209"/>
    <lineage>
        <taxon>Archaea</taxon>
        <taxon>Methanobacteriati</taxon>
        <taxon>Methanobacteriota</taxon>
        <taxon>Stenosarchaea group</taxon>
        <taxon>Halobacteria</taxon>
        <taxon>Halobacteriales</taxon>
        <taxon>Haladaptataceae</taxon>
        <taxon>Haladaptatus</taxon>
    </lineage>
</organism>
<accession>E7QZZ9</accession>
<sequence length="321" mass="33488">MPSNRRQLLATVGALSAGLAGCLGESPGGTGSQSSVPTDTETTSTDTTDESTTGDVPPDTTTAENASFSLPESSVKSLGEVRVAVANPTVGKAITYESIMGSGGVLQSDGTQFVVAEVQSQQGNAVDAGGDPAYDAFELVADGKTYSAVEIEDRTTGAYTSSLAERGDIRYGNTYAMAAGTVGWLAFEPPSPLEASEAAIRCRYGGETAEWELSDDAVATLGRPAPTFELESFDATVEQYSVDLSFVVKNVSENDGRFLAALYWPTTGIADDDESTIIERAVAAGERVEWSGSFDTEYTDGVVTTRLDGAVSDKIEVDLGD</sequence>
<dbReference type="RefSeq" id="WP_007983588.1">
    <property type="nucleotide sequence ID" value="NZ_AEMG01000030.1"/>
</dbReference>
<evidence type="ECO:0000313" key="4">
    <source>
        <dbReference type="Proteomes" id="UP000003751"/>
    </source>
</evidence>
<dbReference type="OrthoDB" id="176205at2157"/>
<feature type="compositionally biased region" description="Low complexity" evidence="1">
    <location>
        <begin position="38"/>
        <end position="53"/>
    </location>
</feature>
<dbReference type="PROSITE" id="PS51257">
    <property type="entry name" value="PROKAR_LIPOPROTEIN"/>
    <property type="match status" value="1"/>
</dbReference>
<gene>
    <name evidence="3" type="ORF">SAMN05444342_1721</name>
    <name evidence="2" type="ORF">ZOD2009_21967</name>
</gene>
<dbReference type="Proteomes" id="UP000003751">
    <property type="component" value="Unassembled WGS sequence"/>
</dbReference>
<proteinExistence type="predicted"/>
<dbReference type="Proteomes" id="UP000184203">
    <property type="component" value="Unassembled WGS sequence"/>
</dbReference>
<name>E7QZZ9_HALPU</name>